<organism evidence="1 2">
    <name type="scientific">Gossypium stocksii</name>
    <dbReference type="NCBI Taxonomy" id="47602"/>
    <lineage>
        <taxon>Eukaryota</taxon>
        <taxon>Viridiplantae</taxon>
        <taxon>Streptophyta</taxon>
        <taxon>Embryophyta</taxon>
        <taxon>Tracheophyta</taxon>
        <taxon>Spermatophyta</taxon>
        <taxon>Magnoliopsida</taxon>
        <taxon>eudicotyledons</taxon>
        <taxon>Gunneridae</taxon>
        <taxon>Pentapetalae</taxon>
        <taxon>rosids</taxon>
        <taxon>malvids</taxon>
        <taxon>Malvales</taxon>
        <taxon>Malvaceae</taxon>
        <taxon>Malvoideae</taxon>
        <taxon>Gossypium</taxon>
    </lineage>
</organism>
<dbReference type="PROSITE" id="PS51257">
    <property type="entry name" value="PROKAR_LIPOPROTEIN"/>
    <property type="match status" value="1"/>
</dbReference>
<dbReference type="Proteomes" id="UP000828251">
    <property type="component" value="Unassembled WGS sequence"/>
</dbReference>
<dbReference type="AlphaFoldDB" id="A0A9D3VPN0"/>
<accession>A0A9D3VPN0</accession>
<evidence type="ECO:0000313" key="2">
    <source>
        <dbReference type="Proteomes" id="UP000828251"/>
    </source>
</evidence>
<keyword evidence="2" id="KW-1185">Reference proteome</keyword>
<proteinExistence type="predicted"/>
<comment type="caution">
    <text evidence="1">The sequence shown here is derived from an EMBL/GenBank/DDBJ whole genome shotgun (WGS) entry which is preliminary data.</text>
</comment>
<name>A0A9D3VPN0_9ROSI</name>
<evidence type="ECO:0000313" key="1">
    <source>
        <dbReference type="EMBL" id="KAH1091107.1"/>
    </source>
</evidence>
<evidence type="ECO:0008006" key="3">
    <source>
        <dbReference type="Google" id="ProtNLM"/>
    </source>
</evidence>
<gene>
    <name evidence="1" type="ORF">J1N35_018364</name>
</gene>
<sequence length="126" mass="14151">MRYGSDGIWQLTLVVSSSCVRIYNRVSALVQWETRKLLEHAAATWGGGGNHTGNLAWELRPRKIILETDSMAAVQLLRGQLADKSGIAIVREGRRLLKMQWEPPDVILTILHEDMSCNGKPRLVVM</sequence>
<dbReference type="EMBL" id="JAIQCV010000006">
    <property type="protein sequence ID" value="KAH1091107.1"/>
    <property type="molecule type" value="Genomic_DNA"/>
</dbReference>
<dbReference type="OrthoDB" id="991616at2759"/>
<reference evidence="1 2" key="1">
    <citation type="journal article" date="2021" name="Plant Biotechnol. J.">
        <title>Multi-omics assisted identification of the key and species-specific regulatory components of drought-tolerant mechanisms in Gossypium stocksii.</title>
        <authorList>
            <person name="Yu D."/>
            <person name="Ke L."/>
            <person name="Zhang D."/>
            <person name="Wu Y."/>
            <person name="Sun Y."/>
            <person name="Mei J."/>
            <person name="Sun J."/>
            <person name="Sun Y."/>
        </authorList>
    </citation>
    <scope>NUCLEOTIDE SEQUENCE [LARGE SCALE GENOMIC DNA]</scope>
    <source>
        <strain evidence="2">cv. E1</strain>
        <tissue evidence="1">Leaf</tissue>
    </source>
</reference>
<protein>
    <recommendedName>
        <fullName evidence="3">RNase H type-1 domain-containing protein</fullName>
    </recommendedName>
</protein>